<dbReference type="EMBL" id="OZ035845">
    <property type="protein sequence ID" value="CAL1598990.1"/>
    <property type="molecule type" value="Genomic_DNA"/>
</dbReference>
<feature type="region of interest" description="Disordered" evidence="2">
    <location>
        <begin position="1"/>
        <end position="31"/>
    </location>
</feature>
<dbReference type="Gene3D" id="3.30.250.20">
    <property type="entry name" value="L1 transposable element, C-terminal domain"/>
    <property type="match status" value="1"/>
</dbReference>
<sequence>MSINTYFLRQERRSRRNSPASDASEEQQASMMEENANVANVLELLKKHGGTLNDHETRLAETELRIGALEDAADPIQTKIGDLEKTVDFLVERVDELENRGRRMNIRILGVPEDVEGTDPTRFFEHWLPEVLLMRTKNGRIKLERAHRTLGPKPSPAQRPRPVVARFHNYQDKQRVMNASWELARKNHAVKHRDSRVMLFQDYSATVARRKKGYDAVKKRLRALGAEYRLMYPAKLKIIFRGSNKVFNNPTEAEHYLDSLDGGASGRDE</sequence>
<evidence type="ECO:0000313" key="4">
    <source>
        <dbReference type="Proteomes" id="UP001497482"/>
    </source>
</evidence>
<evidence type="ECO:0008006" key="5">
    <source>
        <dbReference type="Google" id="ProtNLM"/>
    </source>
</evidence>
<feature type="coiled-coil region" evidence="1">
    <location>
        <begin position="52"/>
        <end position="100"/>
    </location>
</feature>
<keyword evidence="4" id="KW-1185">Reference proteome</keyword>
<keyword evidence="1" id="KW-0175">Coiled coil</keyword>
<proteinExistence type="predicted"/>
<dbReference type="Proteomes" id="UP001497482">
    <property type="component" value="Chromosome 23"/>
</dbReference>
<accession>A0AAV2LCT0</accession>
<dbReference type="AlphaFoldDB" id="A0AAV2LCT0"/>
<evidence type="ECO:0000256" key="2">
    <source>
        <dbReference type="SAM" id="MobiDB-lite"/>
    </source>
</evidence>
<dbReference type="Gene3D" id="1.20.5.340">
    <property type="match status" value="1"/>
</dbReference>
<organism evidence="3 4">
    <name type="scientific">Knipowitschia caucasica</name>
    <name type="common">Caucasian dwarf goby</name>
    <name type="synonym">Pomatoschistus caucasicus</name>
    <dbReference type="NCBI Taxonomy" id="637954"/>
    <lineage>
        <taxon>Eukaryota</taxon>
        <taxon>Metazoa</taxon>
        <taxon>Chordata</taxon>
        <taxon>Craniata</taxon>
        <taxon>Vertebrata</taxon>
        <taxon>Euteleostomi</taxon>
        <taxon>Actinopterygii</taxon>
        <taxon>Neopterygii</taxon>
        <taxon>Teleostei</taxon>
        <taxon>Neoteleostei</taxon>
        <taxon>Acanthomorphata</taxon>
        <taxon>Gobiaria</taxon>
        <taxon>Gobiiformes</taxon>
        <taxon>Gobioidei</taxon>
        <taxon>Gobiidae</taxon>
        <taxon>Gobiinae</taxon>
        <taxon>Knipowitschia</taxon>
    </lineage>
</organism>
<dbReference type="PANTHER" id="PTHR11505">
    <property type="entry name" value="L1 TRANSPOSABLE ELEMENT-RELATED"/>
    <property type="match status" value="1"/>
</dbReference>
<dbReference type="InterPro" id="IPR004244">
    <property type="entry name" value="Transposase_22"/>
</dbReference>
<evidence type="ECO:0000313" key="3">
    <source>
        <dbReference type="EMBL" id="CAL1598990.1"/>
    </source>
</evidence>
<evidence type="ECO:0000256" key="1">
    <source>
        <dbReference type="SAM" id="Coils"/>
    </source>
</evidence>
<dbReference type="InterPro" id="IPR042566">
    <property type="entry name" value="L1_C"/>
</dbReference>
<dbReference type="FunFam" id="3.30.70.1820:FF:000004">
    <property type="entry name" value="Uncharacterized protein"/>
    <property type="match status" value="1"/>
</dbReference>
<protein>
    <recommendedName>
        <fullName evidence="5">L1 transposable element RRM domain-containing protein</fullName>
    </recommendedName>
</protein>
<feature type="compositionally biased region" description="Polar residues" evidence="2">
    <location>
        <begin position="17"/>
        <end position="30"/>
    </location>
</feature>
<name>A0AAV2LCT0_KNICA</name>
<reference evidence="3 4" key="1">
    <citation type="submission" date="2024-04" db="EMBL/GenBank/DDBJ databases">
        <authorList>
            <person name="Waldvogel A.-M."/>
            <person name="Schoenle A."/>
        </authorList>
    </citation>
    <scope>NUCLEOTIDE SEQUENCE [LARGE SCALE GENOMIC DNA]</scope>
</reference>
<dbReference type="Gene3D" id="3.30.70.1820">
    <property type="entry name" value="L1 transposable element, RRM domain"/>
    <property type="match status" value="1"/>
</dbReference>
<gene>
    <name evidence="3" type="ORF">KC01_LOCUS27339</name>
</gene>